<evidence type="ECO:0000256" key="1">
    <source>
        <dbReference type="ARBA" id="ARBA00000085"/>
    </source>
</evidence>
<feature type="transmembrane region" description="Helical" evidence="10">
    <location>
        <begin position="107"/>
        <end position="127"/>
    </location>
</feature>
<keyword evidence="10" id="KW-1133">Transmembrane helix</keyword>
<dbReference type="Pfam" id="PF07730">
    <property type="entry name" value="HisKA_3"/>
    <property type="match status" value="1"/>
</dbReference>
<feature type="domain" description="Signal transduction histidine kinase subgroup 3 dimerisation and phosphoacceptor" evidence="12">
    <location>
        <begin position="234"/>
        <end position="299"/>
    </location>
</feature>
<evidence type="ECO:0000256" key="8">
    <source>
        <dbReference type="ARBA" id="ARBA00023012"/>
    </source>
</evidence>
<feature type="transmembrane region" description="Helical" evidence="10">
    <location>
        <begin position="182"/>
        <end position="205"/>
    </location>
</feature>
<keyword evidence="8" id="KW-0902">Two-component regulatory system</keyword>
<keyword evidence="10" id="KW-0472">Membrane</keyword>
<evidence type="ECO:0000259" key="11">
    <source>
        <dbReference type="Pfam" id="PF02518"/>
    </source>
</evidence>
<keyword evidence="3" id="KW-0597">Phosphoprotein</keyword>
<evidence type="ECO:0000259" key="12">
    <source>
        <dbReference type="Pfam" id="PF07730"/>
    </source>
</evidence>
<dbReference type="PANTHER" id="PTHR24421">
    <property type="entry name" value="NITRATE/NITRITE SENSOR PROTEIN NARX-RELATED"/>
    <property type="match status" value="1"/>
</dbReference>
<keyword evidence="4" id="KW-0808">Transferase</keyword>
<comment type="caution">
    <text evidence="13">The sequence shown here is derived from an EMBL/GenBank/DDBJ whole genome shotgun (WGS) entry which is preliminary data.</text>
</comment>
<dbReference type="OrthoDB" id="227596at2"/>
<feature type="region of interest" description="Disordered" evidence="9">
    <location>
        <begin position="442"/>
        <end position="473"/>
    </location>
</feature>
<sequence length="473" mass="49526">MARRARAKPERVRPARDEPLRAEKPARTTPAPTKPARARKPRGRLRRWFRTNRRVLLAGLVVLGAIVLLTVEAPLATSVYGVPAYAAIALSLLHTGALPLALWRPRLAAAVGTLAALALILLGTGAASAPWPWPVASMIVQTALIVILGLRAPWLAAVVTWLAGVAVAGVIANLLPGGADPGAVLADVVVFTAVTGAALGVGITLRLRQNIRAQLVQEQELTAEEHAKRLLAEEKTRIARELHDVIAHSMSMINVQASTAVYRHPSVDPVLAAEFDDIAASSRQALAEMRGLLNVLRDAESAAELAPQPRLSDIPGLVERAERAGVTATLDWSGERDDEGVSEVSALTAYRIVQEALSNVIRHAPGADVAIRCVRDAHDLSVSVSNSAPPRGVGTGAGAGPIAPAPARTGHGLRGMRERAASVGGTVSYGPAPDGGFEVHAVVPLRPASGTAEQLGEAEQIPPQEPTEQGAQP</sequence>
<comment type="catalytic activity">
    <reaction evidence="1">
        <text>ATP + protein L-histidine = ADP + protein N-phospho-L-histidine.</text>
        <dbReference type="EC" id="2.7.13.3"/>
    </reaction>
</comment>
<evidence type="ECO:0000256" key="10">
    <source>
        <dbReference type="SAM" id="Phobius"/>
    </source>
</evidence>
<keyword evidence="14" id="KW-1185">Reference proteome</keyword>
<keyword evidence="7" id="KW-0067">ATP-binding</keyword>
<dbReference type="InterPro" id="IPR003594">
    <property type="entry name" value="HATPase_dom"/>
</dbReference>
<dbReference type="InterPro" id="IPR036890">
    <property type="entry name" value="HATPase_C_sf"/>
</dbReference>
<dbReference type="EMBL" id="PGFB01000005">
    <property type="protein sequence ID" value="PJJ55753.1"/>
    <property type="molecule type" value="Genomic_DNA"/>
</dbReference>
<dbReference type="Gene3D" id="3.30.565.10">
    <property type="entry name" value="Histidine kinase-like ATPase, C-terminal domain"/>
    <property type="match status" value="1"/>
</dbReference>
<accession>A0A2M9BCT2</accession>
<name>A0A2M9BCT2_9MICO</name>
<evidence type="ECO:0000256" key="7">
    <source>
        <dbReference type="ARBA" id="ARBA00022840"/>
    </source>
</evidence>
<feature type="compositionally biased region" description="Basic and acidic residues" evidence="9">
    <location>
        <begin position="7"/>
        <end position="26"/>
    </location>
</feature>
<dbReference type="PANTHER" id="PTHR24421:SF10">
    <property type="entry name" value="NITRATE_NITRITE SENSOR PROTEIN NARQ"/>
    <property type="match status" value="1"/>
</dbReference>
<proteinExistence type="predicted"/>
<dbReference type="GO" id="GO:0046983">
    <property type="term" value="F:protein dimerization activity"/>
    <property type="evidence" value="ECO:0007669"/>
    <property type="project" value="InterPro"/>
</dbReference>
<evidence type="ECO:0000313" key="13">
    <source>
        <dbReference type="EMBL" id="PJJ55753.1"/>
    </source>
</evidence>
<reference evidence="13 14" key="1">
    <citation type="submission" date="2017-11" db="EMBL/GenBank/DDBJ databases">
        <title>Genomic Encyclopedia of Archaeal and Bacterial Type Strains, Phase II (KMG-II): From Individual Species to Whole Genera.</title>
        <authorList>
            <person name="Goeker M."/>
        </authorList>
    </citation>
    <scope>NUCLEOTIDE SEQUENCE [LARGE SCALE GENOMIC DNA]</scope>
    <source>
        <strain evidence="13 14">DSM 25625</strain>
    </source>
</reference>
<keyword evidence="6 13" id="KW-0418">Kinase</keyword>
<keyword evidence="5" id="KW-0547">Nucleotide-binding</keyword>
<dbReference type="SUPFAM" id="SSF103473">
    <property type="entry name" value="MFS general substrate transporter"/>
    <property type="match status" value="1"/>
</dbReference>
<feature type="domain" description="Histidine kinase/HSP90-like ATPase" evidence="11">
    <location>
        <begin position="348"/>
        <end position="446"/>
    </location>
</feature>
<dbReference type="Gene3D" id="1.20.5.1930">
    <property type="match status" value="1"/>
</dbReference>
<protein>
    <recommendedName>
        <fullName evidence="2">histidine kinase</fullName>
        <ecNumber evidence="2">2.7.13.3</ecNumber>
    </recommendedName>
</protein>
<dbReference type="Proteomes" id="UP000230161">
    <property type="component" value="Unassembled WGS sequence"/>
</dbReference>
<evidence type="ECO:0000256" key="5">
    <source>
        <dbReference type="ARBA" id="ARBA00022741"/>
    </source>
</evidence>
<evidence type="ECO:0000256" key="3">
    <source>
        <dbReference type="ARBA" id="ARBA00022553"/>
    </source>
</evidence>
<gene>
    <name evidence="13" type="ORF">CLV54_3104</name>
</gene>
<evidence type="ECO:0000256" key="6">
    <source>
        <dbReference type="ARBA" id="ARBA00022777"/>
    </source>
</evidence>
<evidence type="ECO:0000256" key="2">
    <source>
        <dbReference type="ARBA" id="ARBA00012438"/>
    </source>
</evidence>
<evidence type="ECO:0000256" key="4">
    <source>
        <dbReference type="ARBA" id="ARBA00022679"/>
    </source>
</evidence>
<evidence type="ECO:0000256" key="9">
    <source>
        <dbReference type="SAM" id="MobiDB-lite"/>
    </source>
</evidence>
<dbReference type="AlphaFoldDB" id="A0A2M9BCT2"/>
<feature type="transmembrane region" description="Helical" evidence="10">
    <location>
        <begin position="55"/>
        <end position="76"/>
    </location>
</feature>
<dbReference type="RefSeq" id="WP_157803015.1">
    <property type="nucleotide sequence ID" value="NZ_PGFB01000005.1"/>
</dbReference>
<feature type="transmembrane region" description="Helical" evidence="10">
    <location>
        <begin position="82"/>
        <end position="100"/>
    </location>
</feature>
<dbReference type="CDD" id="cd16917">
    <property type="entry name" value="HATPase_UhpB-NarQ-NarX-like"/>
    <property type="match status" value="1"/>
</dbReference>
<dbReference type="InterPro" id="IPR011712">
    <property type="entry name" value="Sig_transdc_His_kin_sub3_dim/P"/>
</dbReference>
<feature type="compositionally biased region" description="Low complexity" evidence="9">
    <location>
        <begin position="400"/>
        <end position="410"/>
    </location>
</feature>
<dbReference type="Pfam" id="PF02518">
    <property type="entry name" value="HATPase_c"/>
    <property type="match status" value="1"/>
</dbReference>
<feature type="transmembrane region" description="Helical" evidence="10">
    <location>
        <begin position="133"/>
        <end position="150"/>
    </location>
</feature>
<feature type="region of interest" description="Disordered" evidence="9">
    <location>
        <begin position="382"/>
        <end position="419"/>
    </location>
</feature>
<feature type="transmembrane region" description="Helical" evidence="10">
    <location>
        <begin position="155"/>
        <end position="176"/>
    </location>
</feature>
<feature type="region of interest" description="Disordered" evidence="9">
    <location>
        <begin position="1"/>
        <end position="43"/>
    </location>
</feature>
<dbReference type="GO" id="GO:0005524">
    <property type="term" value="F:ATP binding"/>
    <property type="evidence" value="ECO:0007669"/>
    <property type="project" value="UniProtKB-KW"/>
</dbReference>
<dbReference type="GO" id="GO:0016020">
    <property type="term" value="C:membrane"/>
    <property type="evidence" value="ECO:0007669"/>
    <property type="project" value="InterPro"/>
</dbReference>
<keyword evidence="10" id="KW-0812">Transmembrane</keyword>
<dbReference type="InterPro" id="IPR050482">
    <property type="entry name" value="Sensor_HK_TwoCompSys"/>
</dbReference>
<dbReference type="GO" id="GO:0000155">
    <property type="term" value="F:phosphorelay sensor kinase activity"/>
    <property type="evidence" value="ECO:0007669"/>
    <property type="project" value="InterPro"/>
</dbReference>
<dbReference type="EC" id="2.7.13.3" evidence="2"/>
<organism evidence="13 14">
    <name type="scientific">Compostimonas suwonensis</name>
    <dbReference type="NCBI Taxonomy" id="1048394"/>
    <lineage>
        <taxon>Bacteria</taxon>
        <taxon>Bacillati</taxon>
        <taxon>Actinomycetota</taxon>
        <taxon>Actinomycetes</taxon>
        <taxon>Micrococcales</taxon>
        <taxon>Microbacteriaceae</taxon>
        <taxon>Compostimonas</taxon>
    </lineage>
</organism>
<dbReference type="SUPFAM" id="SSF55874">
    <property type="entry name" value="ATPase domain of HSP90 chaperone/DNA topoisomerase II/histidine kinase"/>
    <property type="match status" value="1"/>
</dbReference>
<evidence type="ECO:0000313" key="14">
    <source>
        <dbReference type="Proteomes" id="UP000230161"/>
    </source>
</evidence>
<dbReference type="InterPro" id="IPR036259">
    <property type="entry name" value="MFS_trans_sf"/>
</dbReference>